<protein>
    <submittedName>
        <fullName evidence="1">Uncharacterized protein</fullName>
    </submittedName>
</protein>
<dbReference type="Proteomes" id="UP001227964">
    <property type="component" value="Unassembled WGS sequence"/>
</dbReference>
<dbReference type="RefSeq" id="WP_285387827.1">
    <property type="nucleotide sequence ID" value="NZ_JASSVS010000001.1"/>
</dbReference>
<evidence type="ECO:0000313" key="2">
    <source>
        <dbReference type="Proteomes" id="UP001227964"/>
    </source>
</evidence>
<comment type="caution">
    <text evidence="1">The sequence shown here is derived from an EMBL/GenBank/DDBJ whole genome shotgun (WGS) entry which is preliminary data.</text>
</comment>
<organism evidence="1 2">
    <name type="scientific">Marinobacter azerbaijanicus</name>
    <dbReference type="NCBI Taxonomy" id="3050455"/>
    <lineage>
        <taxon>Bacteria</taxon>
        <taxon>Pseudomonadati</taxon>
        <taxon>Pseudomonadota</taxon>
        <taxon>Gammaproteobacteria</taxon>
        <taxon>Pseudomonadales</taxon>
        <taxon>Marinobacteraceae</taxon>
        <taxon>Marinobacter</taxon>
    </lineage>
</organism>
<name>A0ABT7I6E5_9GAMM</name>
<dbReference type="EMBL" id="JASSVS010000001">
    <property type="protein sequence ID" value="MDL0429590.1"/>
    <property type="molecule type" value="Genomic_DNA"/>
</dbReference>
<reference evidence="1 2" key="1">
    <citation type="submission" date="2023-06" db="EMBL/GenBank/DDBJ databases">
        <title>Marinobacter azerbaijanicus a moderately halophilic, isolated from Urmia Lake in Azerbaijan region of Iran.</title>
        <authorList>
            <person name="Sanchez-Porro C."/>
            <person name="Aghdam E.M."/>
            <person name="Saheb S.M."/>
            <person name="Tarhriz V."/>
            <person name="Kazemi E."/>
            <person name="Ammozegar M.A."/>
            <person name="Ventosa A."/>
            <person name="Hejazi M.S."/>
        </authorList>
    </citation>
    <scope>NUCLEOTIDE SEQUENCE [LARGE SCALE GENOMIC DNA]</scope>
    <source>
        <strain evidence="1 2">TBZ242</strain>
    </source>
</reference>
<keyword evidence="2" id="KW-1185">Reference proteome</keyword>
<gene>
    <name evidence="1" type="ORF">QPM17_00495</name>
</gene>
<proteinExistence type="predicted"/>
<sequence>MNIDAEIGLDRITRSTTQMKAMLLMIQMYLENAERGQTDIIPDSTLASYLWAIEQNVEAVMLGTEEVEEIIKQAKLEAKQ</sequence>
<evidence type="ECO:0000313" key="1">
    <source>
        <dbReference type="EMBL" id="MDL0429590.1"/>
    </source>
</evidence>
<accession>A0ABT7I6E5</accession>